<dbReference type="Pfam" id="PF00005">
    <property type="entry name" value="ABC_tran"/>
    <property type="match status" value="1"/>
</dbReference>
<dbReference type="GO" id="GO:0055085">
    <property type="term" value="P:transmembrane transport"/>
    <property type="evidence" value="ECO:0007669"/>
    <property type="project" value="UniProtKB-ARBA"/>
</dbReference>
<keyword evidence="3" id="KW-0813">Transport</keyword>
<reference evidence="7" key="1">
    <citation type="submission" date="2006-06" db="EMBL/GenBank/DDBJ databases">
        <title>Complete sequence of Plasmid 2 of Chelativorans sp. BNC1.</title>
        <authorList>
            <consortium name="US DOE Joint Genome Institute"/>
            <person name="Copeland A."/>
            <person name="Lucas S."/>
            <person name="Lapidus A."/>
            <person name="Barry K."/>
            <person name="Detter J.C."/>
            <person name="Glavina del Rio T."/>
            <person name="Hammon N."/>
            <person name="Israni S."/>
            <person name="Dalin E."/>
            <person name="Tice H."/>
            <person name="Pitluck S."/>
            <person name="Chertkov O."/>
            <person name="Brettin T."/>
            <person name="Bruce D."/>
            <person name="Han C."/>
            <person name="Tapia R."/>
            <person name="Gilna P."/>
            <person name="Schmutz J."/>
            <person name="Larimer F."/>
            <person name="Land M."/>
            <person name="Hauser L."/>
            <person name="Kyrpides N."/>
            <person name="Mikhailova N."/>
            <person name="Richardson P."/>
        </authorList>
    </citation>
    <scope>NUCLEOTIDE SEQUENCE</scope>
    <source>
        <strain evidence="7">BNC1</strain>
        <plasmid evidence="7">2</plasmid>
    </source>
</reference>
<comment type="similarity">
    <text evidence="2">Belongs to the ABC transporter superfamily.</text>
</comment>
<proteinExistence type="inferred from homology"/>
<dbReference type="GO" id="GO:0005886">
    <property type="term" value="C:plasma membrane"/>
    <property type="evidence" value="ECO:0007669"/>
    <property type="project" value="UniProtKB-SubCell"/>
</dbReference>
<geneLocation type="plasmid" evidence="7">
    <name>2</name>
</geneLocation>
<dbReference type="GO" id="GO:0015833">
    <property type="term" value="P:peptide transport"/>
    <property type="evidence" value="ECO:0007669"/>
    <property type="project" value="InterPro"/>
</dbReference>
<dbReference type="AlphaFoldDB" id="Q11AU9"/>
<dbReference type="InterPro" id="IPR027417">
    <property type="entry name" value="P-loop_NTPase"/>
</dbReference>
<accession>Q11AU9</accession>
<dbReference type="InterPro" id="IPR003439">
    <property type="entry name" value="ABC_transporter-like_ATP-bd"/>
</dbReference>
<comment type="subcellular location">
    <subcellularLocation>
        <location evidence="1">Cell inner membrane</location>
        <topology evidence="1">Peripheral membrane protein</topology>
    </subcellularLocation>
</comment>
<feature type="domain" description="ABC transporter" evidence="6">
    <location>
        <begin position="15"/>
        <end position="264"/>
    </location>
</feature>
<keyword evidence="5" id="KW-0067">ATP-binding</keyword>
<dbReference type="InterPro" id="IPR003593">
    <property type="entry name" value="AAA+_ATPase"/>
</dbReference>
<gene>
    <name evidence="7" type="ordered locus">Meso_4448</name>
</gene>
<evidence type="ECO:0000313" key="7">
    <source>
        <dbReference type="EMBL" id="ABG65476.1"/>
    </source>
</evidence>
<keyword evidence="4" id="KW-0547">Nucleotide-binding</keyword>
<dbReference type="CDD" id="cd03257">
    <property type="entry name" value="ABC_NikE_OppD_transporters"/>
    <property type="match status" value="1"/>
</dbReference>
<dbReference type="Gene3D" id="3.40.50.300">
    <property type="entry name" value="P-loop containing nucleotide triphosphate hydrolases"/>
    <property type="match status" value="1"/>
</dbReference>
<dbReference type="SUPFAM" id="SSF52540">
    <property type="entry name" value="P-loop containing nucleoside triphosphate hydrolases"/>
    <property type="match status" value="1"/>
</dbReference>
<dbReference type="HOGENOM" id="CLU_000604_1_23_5"/>
<dbReference type="InterPro" id="IPR050319">
    <property type="entry name" value="ABC_transp_ATP-bind"/>
</dbReference>
<evidence type="ECO:0000256" key="2">
    <source>
        <dbReference type="ARBA" id="ARBA00005417"/>
    </source>
</evidence>
<organism evidence="7">
    <name type="scientific">Chelativorans sp. (strain BNC1)</name>
    <dbReference type="NCBI Taxonomy" id="266779"/>
    <lineage>
        <taxon>Bacteria</taxon>
        <taxon>Pseudomonadati</taxon>
        <taxon>Pseudomonadota</taxon>
        <taxon>Alphaproteobacteria</taxon>
        <taxon>Hyphomicrobiales</taxon>
        <taxon>Phyllobacteriaceae</taxon>
        <taxon>Chelativorans</taxon>
    </lineage>
</organism>
<protein>
    <submittedName>
        <fullName evidence="7">ABC transporter related protein</fullName>
    </submittedName>
</protein>
<sequence length="287" mass="32110">MTKRPQPVENSPPLLEVRKLYKSFGTPRRGEKLGPIIAVNDVSFSLASGECMAIVGESGSGKSTLARTLLRLVTADSGEVLYRGKDILTLSNAEMRVQRRNLQMVFQDPYASLHPRQNVRRLISEPWYIHPDVLERSNRPARISQLLEQVNLPEHFADLYPNQMSGGQRQRVAIARALALEPEILILDEPVSALDVSVQAQVIQVLMTLQERLGLAYIFISHDLALVRLLASKVAVMYRGAFVETGPTEQIFSNPKHEYTKTLLASSPGLNQVSANYKRVEQVTLRN</sequence>
<keyword evidence="7" id="KW-0614">Plasmid</keyword>
<dbReference type="eggNOG" id="COG4608">
    <property type="taxonomic scope" value="Bacteria"/>
</dbReference>
<dbReference type="InterPro" id="IPR017871">
    <property type="entry name" value="ABC_transporter-like_CS"/>
</dbReference>
<evidence type="ECO:0000256" key="4">
    <source>
        <dbReference type="ARBA" id="ARBA00022741"/>
    </source>
</evidence>
<dbReference type="PROSITE" id="PS50893">
    <property type="entry name" value="ABC_TRANSPORTER_2"/>
    <property type="match status" value="1"/>
</dbReference>
<evidence type="ECO:0000256" key="3">
    <source>
        <dbReference type="ARBA" id="ARBA00022448"/>
    </source>
</evidence>
<evidence type="ECO:0000256" key="5">
    <source>
        <dbReference type="ARBA" id="ARBA00022840"/>
    </source>
</evidence>
<evidence type="ECO:0000256" key="1">
    <source>
        <dbReference type="ARBA" id="ARBA00004417"/>
    </source>
</evidence>
<dbReference type="KEGG" id="mes:Meso_4448"/>
<dbReference type="GO" id="GO:0016887">
    <property type="term" value="F:ATP hydrolysis activity"/>
    <property type="evidence" value="ECO:0007669"/>
    <property type="project" value="InterPro"/>
</dbReference>
<dbReference type="InterPro" id="IPR013563">
    <property type="entry name" value="Oligopep_ABC_C"/>
</dbReference>
<dbReference type="GO" id="GO:0005524">
    <property type="term" value="F:ATP binding"/>
    <property type="evidence" value="ECO:0007669"/>
    <property type="project" value="UniProtKB-KW"/>
</dbReference>
<dbReference type="FunFam" id="3.40.50.300:FF:000016">
    <property type="entry name" value="Oligopeptide ABC transporter ATP-binding component"/>
    <property type="match status" value="1"/>
</dbReference>
<dbReference type="SMART" id="SM00382">
    <property type="entry name" value="AAA"/>
    <property type="match status" value="1"/>
</dbReference>
<dbReference type="PANTHER" id="PTHR43776">
    <property type="entry name" value="TRANSPORT ATP-BINDING PROTEIN"/>
    <property type="match status" value="1"/>
</dbReference>
<name>Q11AU9_CHESB</name>
<evidence type="ECO:0000259" key="6">
    <source>
        <dbReference type="PROSITE" id="PS50893"/>
    </source>
</evidence>
<dbReference type="Pfam" id="PF08352">
    <property type="entry name" value="oligo_HPY"/>
    <property type="match status" value="1"/>
</dbReference>
<dbReference type="PROSITE" id="PS00211">
    <property type="entry name" value="ABC_TRANSPORTER_1"/>
    <property type="match status" value="1"/>
</dbReference>
<dbReference type="EMBL" id="CP000391">
    <property type="protein sequence ID" value="ABG65476.1"/>
    <property type="molecule type" value="Genomic_DNA"/>
</dbReference>